<dbReference type="GO" id="GO:0009279">
    <property type="term" value="C:cell outer membrane"/>
    <property type="evidence" value="ECO:0007669"/>
    <property type="project" value="UniProtKB-SubCell"/>
</dbReference>
<dbReference type="AlphaFoldDB" id="A0A1H4CYC4"/>
<dbReference type="PROSITE" id="PS51257">
    <property type="entry name" value="PROKAR_LIPOPROTEIN"/>
    <property type="match status" value="1"/>
</dbReference>
<name>A0A1H4CYC4_9SPHI</name>
<keyword evidence="5" id="KW-0998">Cell outer membrane</keyword>
<dbReference type="CDD" id="cd08977">
    <property type="entry name" value="SusD"/>
    <property type="match status" value="1"/>
</dbReference>
<evidence type="ECO:0000259" key="7">
    <source>
        <dbReference type="Pfam" id="PF14322"/>
    </source>
</evidence>
<dbReference type="Gene3D" id="1.25.40.390">
    <property type="match status" value="1"/>
</dbReference>
<protein>
    <submittedName>
        <fullName evidence="8">SusD family protein</fullName>
    </submittedName>
</protein>
<dbReference type="OrthoDB" id="621570at2"/>
<dbReference type="SUPFAM" id="SSF48452">
    <property type="entry name" value="TPR-like"/>
    <property type="match status" value="1"/>
</dbReference>
<dbReference type="Pfam" id="PF07980">
    <property type="entry name" value="SusD_RagB"/>
    <property type="match status" value="1"/>
</dbReference>
<comment type="similarity">
    <text evidence="2">Belongs to the SusD family.</text>
</comment>
<dbReference type="STRING" id="425514.SAMN05443550_104250"/>
<keyword evidence="4" id="KW-0472">Membrane</keyword>
<evidence type="ECO:0000256" key="1">
    <source>
        <dbReference type="ARBA" id="ARBA00004442"/>
    </source>
</evidence>
<sequence>MKSKNILYIVFGIALIASSCKKFLEIAPPKTSAASESVFNTDDLATSAVLNMYSTMNGNSFAFGSSSVTFVGGLSSDELLNYGGLTAFYDDELSPANNTLTTLFDNPYSIIFKANSVLEGLDLSNGLTPSVKSQLQGEAYFVRAFTYFNLVNLFGPVPLNLNSDYRQNRANPRASIDQIYQQMINDLHLAEGLLTDQYVTTERVRPNLAAVQALLARVYLYNKDYVNAEKCASLIIAKTTTYSLVPLNNVFLKNSQEAIWQLFPPSNSSGFEGNIFILTNPPVVVSLRSAFVLNAFEANDKRKTSWVNSFTNSTGTYYFPYKYKVKSTVPSTEYSMVLRLGEQYLIRAEARAQQNNLTGAIDDLDKIRDRAGLPLLALINPTINKSDLLDAIQKERRVELFTEWGHRWFDLTRTGKATEVLTPLKPKWEPTDVLYPIPLAEITRNPNSSQNAGY</sequence>
<feature type="domain" description="RagB/SusD" evidence="6">
    <location>
        <begin position="304"/>
        <end position="454"/>
    </location>
</feature>
<accession>A0A1H4CYC4</accession>
<organism evidence="8 9">
    <name type="scientific">Pedobacter hartonius</name>
    <dbReference type="NCBI Taxonomy" id="425514"/>
    <lineage>
        <taxon>Bacteria</taxon>
        <taxon>Pseudomonadati</taxon>
        <taxon>Bacteroidota</taxon>
        <taxon>Sphingobacteriia</taxon>
        <taxon>Sphingobacteriales</taxon>
        <taxon>Sphingobacteriaceae</taxon>
        <taxon>Pedobacter</taxon>
    </lineage>
</organism>
<dbReference type="EMBL" id="FNRA01000004">
    <property type="protein sequence ID" value="SEA65424.1"/>
    <property type="molecule type" value="Genomic_DNA"/>
</dbReference>
<dbReference type="Proteomes" id="UP000198850">
    <property type="component" value="Unassembled WGS sequence"/>
</dbReference>
<gene>
    <name evidence="8" type="ORF">SAMN05443550_104250</name>
</gene>
<keyword evidence="9" id="KW-1185">Reference proteome</keyword>
<dbReference type="Pfam" id="PF14322">
    <property type="entry name" value="SusD-like_3"/>
    <property type="match status" value="1"/>
</dbReference>
<evidence type="ECO:0000313" key="9">
    <source>
        <dbReference type="Proteomes" id="UP000198850"/>
    </source>
</evidence>
<evidence type="ECO:0000256" key="2">
    <source>
        <dbReference type="ARBA" id="ARBA00006275"/>
    </source>
</evidence>
<dbReference type="InterPro" id="IPR012944">
    <property type="entry name" value="SusD_RagB_dom"/>
</dbReference>
<comment type="subcellular location">
    <subcellularLocation>
        <location evidence="1">Cell outer membrane</location>
    </subcellularLocation>
</comment>
<keyword evidence="3" id="KW-0732">Signal</keyword>
<proteinExistence type="inferred from homology"/>
<evidence type="ECO:0000256" key="4">
    <source>
        <dbReference type="ARBA" id="ARBA00023136"/>
    </source>
</evidence>
<reference evidence="8 9" key="1">
    <citation type="submission" date="2016-10" db="EMBL/GenBank/DDBJ databases">
        <authorList>
            <person name="de Groot N.N."/>
        </authorList>
    </citation>
    <scope>NUCLEOTIDE SEQUENCE [LARGE SCALE GENOMIC DNA]</scope>
    <source>
        <strain evidence="8 9">DSM 19033</strain>
    </source>
</reference>
<evidence type="ECO:0000256" key="5">
    <source>
        <dbReference type="ARBA" id="ARBA00023237"/>
    </source>
</evidence>
<evidence type="ECO:0000256" key="3">
    <source>
        <dbReference type="ARBA" id="ARBA00022729"/>
    </source>
</evidence>
<evidence type="ECO:0000313" key="8">
    <source>
        <dbReference type="EMBL" id="SEA65424.1"/>
    </source>
</evidence>
<dbReference type="RefSeq" id="WP_090556381.1">
    <property type="nucleotide sequence ID" value="NZ_FNRA01000004.1"/>
</dbReference>
<dbReference type="InterPro" id="IPR033985">
    <property type="entry name" value="SusD-like_N"/>
</dbReference>
<evidence type="ECO:0000259" key="6">
    <source>
        <dbReference type="Pfam" id="PF07980"/>
    </source>
</evidence>
<dbReference type="InterPro" id="IPR011990">
    <property type="entry name" value="TPR-like_helical_dom_sf"/>
</dbReference>
<feature type="domain" description="SusD-like N-terminal" evidence="7">
    <location>
        <begin position="22"/>
        <end position="220"/>
    </location>
</feature>